<dbReference type="AlphaFoldDB" id="A0A830HJF1"/>
<organism evidence="2 3">
    <name type="scientific">Pycnococcus provasolii</name>
    <dbReference type="NCBI Taxonomy" id="41880"/>
    <lineage>
        <taxon>Eukaryota</taxon>
        <taxon>Viridiplantae</taxon>
        <taxon>Chlorophyta</taxon>
        <taxon>Pseudoscourfieldiophyceae</taxon>
        <taxon>Pseudoscourfieldiales</taxon>
        <taxon>Pycnococcaceae</taxon>
        <taxon>Pycnococcus</taxon>
    </lineage>
</organism>
<evidence type="ECO:0000313" key="3">
    <source>
        <dbReference type="Proteomes" id="UP000660262"/>
    </source>
</evidence>
<proteinExistence type="predicted"/>
<keyword evidence="1" id="KW-0472">Membrane</keyword>
<gene>
    <name evidence="2" type="ORF">PPROV_000624800</name>
</gene>
<evidence type="ECO:0000313" key="2">
    <source>
        <dbReference type="EMBL" id="GHP07506.1"/>
    </source>
</evidence>
<dbReference type="InterPro" id="IPR013785">
    <property type="entry name" value="Aldolase_TIM"/>
</dbReference>
<protein>
    <recommendedName>
        <fullName evidence="4">Alpha-galactosidase</fullName>
    </recommendedName>
</protein>
<sequence length="1119" mass="119864">MRLLVEEKLESACGAGSAGASLGAARGGGTSAAASADFGGGSLSITCSDGWTFTASSSASSASSAFVGDDGGGESSSCPAASGVLQLRSSGGKQDPLVEVYAKTVRRGKIWGFRESQPWCVRFYTTAKQLNISTQDGLVVDGVGRVHAATVETSEVVPDATAKVSVKWTAGVPMNNNDVDAMVVRAAVAFAPHDTDKNSDVVGWRVETIAVIPSARATWVQQTQSKQKQTIAHEDIESIVLEQQHNTWGIPSMRRLAAAQLLVAALVVVIWLTPLDFAGKIALAVVAALIVAGAVLWIPTLDSTEQKSCRRFFFNGWQSFSFAGSLPLVAGAERATETRMPWILSGPFHDGARPPPRLDAVGAWLLRYVETPLYGAFGPVARQWRGWMHSHMFAAVTPNVHPDAKSSTTSSMPALVYGFLSQKQHYGLASAATDGTDAVALFADGDGAMIPCGAYASSSSFGVLATDWAILHAHQVKESQGPQQPFAVYTRAVATHARARRSAKLPPTGWCSWYEMMCDVSEEGVLENARRLKETVEDLIDVVQLDDGYARRWGDWGSPETKKFPHGIEALSRRLRLELGYGAGLWMAPFTADTDAGITRAHPKFFTRRVGKADVRAFRSSSLDETTSNGDAFKSPKSRKHDEVRQHVPLRGFANSALTHPGKFFLGFDLTNEKALAYASHCVSGAVAAGYRFLKLDFLHAGALPGTRRDNTVTRAAAMANALASMRTEAEREGDDVYIVGCSCPLGSAVGWADALRISADASTRWLPGPFPLPANDKTNLPAMRNVVRNVCSRAMLHRVWFTNNPDCLVLRAEGSSADMSEATIKACVSLVVMSGGLVFLSDDVTKLPSDRFRYALKALPALGAAPAPSCGSWSGELTAIDVLTNEMPETLVRRATISTCRCNGTAATTLEQAPYTLVLLAHWCDVPAARERSVKLDDILAPSDVALGGDDAVAHVVDLWDGTYHEIGRDASTGRWAERLRAPRVARRSASLLAVHVAPRGLPRFLGSDMHASGGAVELQRFTYTRGIQNNSVVSRGAPSSPTARPPGAVRWSACAVLSLGREDFGRVLLHLPGSRSPPRVSGDASLPESACHRIGKCAWSVPVRVRASGTSWLMLEW</sequence>
<keyword evidence="1" id="KW-1133">Transmembrane helix</keyword>
<name>A0A830HJF1_9CHLO</name>
<dbReference type="Gene3D" id="3.20.20.70">
    <property type="entry name" value="Aldolase class I"/>
    <property type="match status" value="1"/>
</dbReference>
<dbReference type="InterPro" id="IPR017853">
    <property type="entry name" value="GH"/>
</dbReference>
<dbReference type="Proteomes" id="UP000660262">
    <property type="component" value="Unassembled WGS sequence"/>
</dbReference>
<feature type="transmembrane region" description="Helical" evidence="1">
    <location>
        <begin position="256"/>
        <end position="275"/>
    </location>
</feature>
<keyword evidence="3" id="KW-1185">Reference proteome</keyword>
<reference evidence="2" key="1">
    <citation type="submission" date="2020-10" db="EMBL/GenBank/DDBJ databases">
        <title>Unveiling of a novel bifunctional photoreceptor, Dualchrome1, isolated from a cosmopolitan green alga.</title>
        <authorList>
            <person name="Suzuki S."/>
            <person name="Kawachi M."/>
        </authorList>
    </citation>
    <scope>NUCLEOTIDE SEQUENCE</scope>
    <source>
        <strain evidence="2">NIES 2893</strain>
    </source>
</reference>
<accession>A0A830HJF1</accession>
<dbReference type="EMBL" id="BNJQ01000017">
    <property type="protein sequence ID" value="GHP07506.1"/>
    <property type="molecule type" value="Genomic_DNA"/>
</dbReference>
<evidence type="ECO:0008006" key="4">
    <source>
        <dbReference type="Google" id="ProtNLM"/>
    </source>
</evidence>
<dbReference type="OrthoDB" id="5795902at2759"/>
<feature type="transmembrane region" description="Helical" evidence="1">
    <location>
        <begin position="281"/>
        <end position="300"/>
    </location>
</feature>
<keyword evidence="1" id="KW-0812">Transmembrane</keyword>
<evidence type="ECO:0000256" key="1">
    <source>
        <dbReference type="SAM" id="Phobius"/>
    </source>
</evidence>
<comment type="caution">
    <text evidence="2">The sequence shown here is derived from an EMBL/GenBank/DDBJ whole genome shotgun (WGS) entry which is preliminary data.</text>
</comment>
<dbReference type="SUPFAM" id="SSF51445">
    <property type="entry name" value="(Trans)glycosidases"/>
    <property type="match status" value="1"/>
</dbReference>